<dbReference type="GO" id="GO:0016787">
    <property type="term" value="F:hydrolase activity"/>
    <property type="evidence" value="ECO:0007669"/>
    <property type="project" value="UniProtKB-KW"/>
</dbReference>
<dbReference type="InterPro" id="IPR050072">
    <property type="entry name" value="Peptidase_M20A"/>
</dbReference>
<sequence length="403" mass="42453">MTGLTHEERDLLAPVERAPVLERTLDWAAVNSGTANLDGLATMADKLASAFSALPGEVRLVEPGKVEKVDGEGKPRALPHGRHLVVSVRPEAARRVILTGHMDTVYASDHPFQTCDWLDENTLHGPGTADMKGGLSLMLEGLLAYERGAPTLGYDVMINADEETGSLSSNALIAQLAKGKLAALTYEPALPDGSMARARPGSGNYAVVIRGKSAHAGRNPQDGRNALVAASDLALRLAALVRDGLTVNPARIEGGAPNNTVPDLAILHFNMRPRTPELAESAQRLVDAAFAEVAREHEVTVHAHGGVSRPPKPISTETEALYGLVSKAAGDLGQAMRWNDTGGVCDGNNIAACGVPVLDTMGALGGAIHSPDEFLLADSLDARARLTALVLHRLDRHGLALQD</sequence>
<dbReference type="AlphaFoldDB" id="A0A931MK83"/>
<dbReference type="InterPro" id="IPR002933">
    <property type="entry name" value="Peptidase_M20"/>
</dbReference>
<dbReference type="Gene3D" id="3.40.630.10">
    <property type="entry name" value="Zn peptidases"/>
    <property type="match status" value="1"/>
</dbReference>
<dbReference type="Pfam" id="PF07687">
    <property type="entry name" value="M20_dimer"/>
    <property type="match status" value="1"/>
</dbReference>
<dbReference type="PANTHER" id="PTHR43808:SF9">
    <property type="entry name" value="BLL0789 PROTEIN"/>
    <property type="match status" value="1"/>
</dbReference>
<keyword evidence="2 4" id="KW-0378">Hydrolase</keyword>
<comment type="caution">
    <text evidence="4">The sequence shown here is derived from an EMBL/GenBank/DDBJ whole genome shotgun (WGS) entry which is preliminary data.</text>
</comment>
<keyword evidence="5" id="KW-1185">Reference proteome</keyword>
<dbReference type="Pfam" id="PF01546">
    <property type="entry name" value="Peptidase_M20"/>
    <property type="match status" value="1"/>
</dbReference>
<dbReference type="SUPFAM" id="SSF53187">
    <property type="entry name" value="Zn-dependent exopeptidases"/>
    <property type="match status" value="1"/>
</dbReference>
<dbReference type="Proteomes" id="UP000617634">
    <property type="component" value="Unassembled WGS sequence"/>
</dbReference>
<dbReference type="SUPFAM" id="SSF55031">
    <property type="entry name" value="Bacterial exopeptidase dimerisation domain"/>
    <property type="match status" value="1"/>
</dbReference>
<evidence type="ECO:0000256" key="2">
    <source>
        <dbReference type="ARBA" id="ARBA00022801"/>
    </source>
</evidence>
<organism evidence="4 5">
    <name type="scientific">Novosphingobium aureum</name>
    <dbReference type="NCBI Taxonomy" id="2792964"/>
    <lineage>
        <taxon>Bacteria</taxon>
        <taxon>Pseudomonadati</taxon>
        <taxon>Pseudomonadota</taxon>
        <taxon>Alphaproteobacteria</taxon>
        <taxon>Sphingomonadales</taxon>
        <taxon>Sphingomonadaceae</taxon>
        <taxon>Novosphingobium</taxon>
    </lineage>
</organism>
<dbReference type="PANTHER" id="PTHR43808">
    <property type="entry name" value="ACETYLORNITHINE DEACETYLASE"/>
    <property type="match status" value="1"/>
</dbReference>
<evidence type="ECO:0000259" key="3">
    <source>
        <dbReference type="Pfam" id="PF07687"/>
    </source>
</evidence>
<gene>
    <name evidence="4" type="ORF">I5E68_04560</name>
</gene>
<dbReference type="RefSeq" id="WP_197161181.1">
    <property type="nucleotide sequence ID" value="NZ_JADZGI010000001.1"/>
</dbReference>
<dbReference type="EMBL" id="JADZGI010000001">
    <property type="protein sequence ID" value="MBH0112225.1"/>
    <property type="molecule type" value="Genomic_DNA"/>
</dbReference>
<name>A0A931MK83_9SPHN</name>
<evidence type="ECO:0000313" key="4">
    <source>
        <dbReference type="EMBL" id="MBH0112225.1"/>
    </source>
</evidence>
<dbReference type="InterPro" id="IPR011650">
    <property type="entry name" value="Peptidase_M20_dimer"/>
</dbReference>
<reference evidence="4" key="1">
    <citation type="submission" date="2020-11" db="EMBL/GenBank/DDBJ databases">
        <title>Novosphingobium aureum sp. nov., a marine bacterium isolated from sediment of a salt flat.</title>
        <authorList>
            <person name="Yoo Y."/>
            <person name="Kim J.-J."/>
        </authorList>
    </citation>
    <scope>NUCLEOTIDE SEQUENCE</scope>
    <source>
        <strain evidence="4">YJ-S2-02</strain>
    </source>
</reference>
<accession>A0A931MK83</accession>
<dbReference type="Gene3D" id="3.30.70.360">
    <property type="match status" value="1"/>
</dbReference>
<dbReference type="InterPro" id="IPR036264">
    <property type="entry name" value="Bact_exopeptidase_dim_dom"/>
</dbReference>
<proteinExistence type="predicted"/>
<protein>
    <submittedName>
        <fullName evidence="4">Hydrolase</fullName>
    </submittedName>
</protein>
<evidence type="ECO:0000313" key="5">
    <source>
        <dbReference type="Proteomes" id="UP000617634"/>
    </source>
</evidence>
<dbReference type="GO" id="GO:0046872">
    <property type="term" value="F:metal ion binding"/>
    <property type="evidence" value="ECO:0007669"/>
    <property type="project" value="UniProtKB-KW"/>
</dbReference>
<feature type="domain" description="Peptidase M20 dimerisation" evidence="3">
    <location>
        <begin position="198"/>
        <end position="297"/>
    </location>
</feature>
<evidence type="ECO:0000256" key="1">
    <source>
        <dbReference type="ARBA" id="ARBA00022723"/>
    </source>
</evidence>
<keyword evidence="1" id="KW-0479">Metal-binding</keyword>
<dbReference type="NCBIfam" id="NF005602">
    <property type="entry name" value="PRK07338.1"/>
    <property type="match status" value="1"/>
</dbReference>